<dbReference type="Proteomes" id="UP001141806">
    <property type="component" value="Unassembled WGS sequence"/>
</dbReference>
<reference evidence="2" key="1">
    <citation type="journal article" date="2023" name="Plant J.">
        <title>The genome of the king protea, Protea cynaroides.</title>
        <authorList>
            <person name="Chang J."/>
            <person name="Duong T.A."/>
            <person name="Schoeman C."/>
            <person name="Ma X."/>
            <person name="Roodt D."/>
            <person name="Barker N."/>
            <person name="Li Z."/>
            <person name="Van de Peer Y."/>
            <person name="Mizrachi E."/>
        </authorList>
    </citation>
    <scope>NUCLEOTIDE SEQUENCE</scope>
    <source>
        <tissue evidence="2">Young leaves</tissue>
    </source>
</reference>
<evidence type="ECO:0000313" key="3">
    <source>
        <dbReference type="Proteomes" id="UP001141806"/>
    </source>
</evidence>
<gene>
    <name evidence="2" type="ORF">NE237_023192</name>
</gene>
<protein>
    <submittedName>
        <fullName evidence="2">Uncharacterized protein</fullName>
    </submittedName>
</protein>
<feature type="compositionally biased region" description="Basic and acidic residues" evidence="1">
    <location>
        <begin position="204"/>
        <end position="237"/>
    </location>
</feature>
<accession>A0A9Q0HBR8</accession>
<sequence length="247" mass="27409">MPSDRPRALIPKFKCLLRCILPSLFSISFRRGDGYTFLLKRAVRWIPVKIMILGQPSLFSRTRQARPGRVNRRTGGRRAAGSVAVSSVGVISAVQRSEFDSLRAVEVRETSSLQCEGEDVPVSNRNTDPLLKDSASEKASAAQTNPIEKRTVPVPISLTVCTTRKGDSKRSLLIYATGVSTWRCTRSSIAERLPGDRPIGPGKKASERRTNDDPIRQEKEEEEELIRTESNDYEIHNGGRRSAGEST</sequence>
<dbReference type="EMBL" id="JAMYWD010000008">
    <property type="protein sequence ID" value="KAJ4963253.1"/>
    <property type="molecule type" value="Genomic_DNA"/>
</dbReference>
<keyword evidence="3" id="KW-1185">Reference proteome</keyword>
<feature type="region of interest" description="Disordered" evidence="1">
    <location>
        <begin position="191"/>
        <end position="247"/>
    </location>
</feature>
<dbReference type="AlphaFoldDB" id="A0A9Q0HBR8"/>
<organism evidence="2 3">
    <name type="scientific">Protea cynaroides</name>
    <dbReference type="NCBI Taxonomy" id="273540"/>
    <lineage>
        <taxon>Eukaryota</taxon>
        <taxon>Viridiplantae</taxon>
        <taxon>Streptophyta</taxon>
        <taxon>Embryophyta</taxon>
        <taxon>Tracheophyta</taxon>
        <taxon>Spermatophyta</taxon>
        <taxon>Magnoliopsida</taxon>
        <taxon>Proteales</taxon>
        <taxon>Proteaceae</taxon>
        <taxon>Protea</taxon>
    </lineage>
</organism>
<proteinExistence type="predicted"/>
<comment type="caution">
    <text evidence="2">The sequence shown here is derived from an EMBL/GenBank/DDBJ whole genome shotgun (WGS) entry which is preliminary data.</text>
</comment>
<feature type="region of interest" description="Disordered" evidence="1">
    <location>
        <begin position="115"/>
        <end position="148"/>
    </location>
</feature>
<name>A0A9Q0HBR8_9MAGN</name>
<evidence type="ECO:0000313" key="2">
    <source>
        <dbReference type="EMBL" id="KAJ4963253.1"/>
    </source>
</evidence>
<evidence type="ECO:0000256" key="1">
    <source>
        <dbReference type="SAM" id="MobiDB-lite"/>
    </source>
</evidence>